<name>A0A1G6S6C5_9BURK</name>
<gene>
    <name evidence="1" type="ORF">SAMN05192589_104355</name>
</gene>
<evidence type="ECO:0008006" key="3">
    <source>
        <dbReference type="Google" id="ProtNLM"/>
    </source>
</evidence>
<dbReference type="Proteomes" id="UP000198781">
    <property type="component" value="Unassembled WGS sequence"/>
</dbReference>
<sequence>MVAVRSLSHPLHPRHRFHALHRRAFAAACALLALGLFAVAPRAGAQPSYTISAEQMQGAVAEKFPRRYALGGLMTLDVQAPRLRLLPQQNRLNADMDVTASGPLLQRHYSGAFDVDFALRYEPSDRTIRAHQLHVNALRLEGLQPQAADMLDVYGPQLAEQTLREVVLHQLRPQDLALPDGLGMQPSSITVTDKGLVVRFSPKPVP</sequence>
<organism evidence="1 2">
    <name type="scientific">Paracidovorax valerianellae</name>
    <dbReference type="NCBI Taxonomy" id="187868"/>
    <lineage>
        <taxon>Bacteria</taxon>
        <taxon>Pseudomonadati</taxon>
        <taxon>Pseudomonadota</taxon>
        <taxon>Betaproteobacteria</taxon>
        <taxon>Burkholderiales</taxon>
        <taxon>Comamonadaceae</taxon>
        <taxon>Paracidovorax</taxon>
    </lineage>
</organism>
<protein>
    <recommendedName>
        <fullName evidence="3">DUF1439 domain-containing protein</fullName>
    </recommendedName>
</protein>
<evidence type="ECO:0000313" key="1">
    <source>
        <dbReference type="EMBL" id="SDD12389.1"/>
    </source>
</evidence>
<dbReference type="RefSeq" id="WP_245711304.1">
    <property type="nucleotide sequence ID" value="NZ_FMZC01000004.1"/>
</dbReference>
<evidence type="ECO:0000313" key="2">
    <source>
        <dbReference type="Proteomes" id="UP000198781"/>
    </source>
</evidence>
<proteinExistence type="predicted"/>
<reference evidence="1 2" key="1">
    <citation type="submission" date="2016-10" db="EMBL/GenBank/DDBJ databases">
        <authorList>
            <person name="de Groot N.N."/>
        </authorList>
    </citation>
    <scope>NUCLEOTIDE SEQUENCE [LARGE SCALE GENOMIC DNA]</scope>
    <source>
        <strain evidence="1 2">DSM 16619</strain>
    </source>
</reference>
<keyword evidence="2" id="KW-1185">Reference proteome</keyword>
<dbReference type="STRING" id="187868.SAMN05192589_104355"/>
<accession>A0A1G6S6C5</accession>
<dbReference type="AlphaFoldDB" id="A0A1G6S6C5"/>
<dbReference type="EMBL" id="FMZC01000004">
    <property type="protein sequence ID" value="SDD12389.1"/>
    <property type="molecule type" value="Genomic_DNA"/>
</dbReference>
<dbReference type="Gene3D" id="3.15.10.40">
    <property type="entry name" value="Uncharacterised protein PF07273, DUF1439"/>
    <property type="match status" value="1"/>
</dbReference>